<keyword evidence="1" id="KW-0378">Hydrolase</keyword>
<dbReference type="WBParaSite" id="ECPE_0000679001-mRNA-1">
    <property type="protein sequence ID" value="ECPE_0000679001-mRNA-1"/>
    <property type="gene ID" value="ECPE_0000679001"/>
</dbReference>
<evidence type="ECO:0000256" key="1">
    <source>
        <dbReference type="ARBA" id="ARBA00022801"/>
    </source>
</evidence>
<dbReference type="InterPro" id="IPR047148">
    <property type="entry name" value="PLPL9"/>
</dbReference>
<evidence type="ECO:0000313" key="2">
    <source>
        <dbReference type="WBParaSite" id="ECPE_0000679001-mRNA-1"/>
    </source>
</evidence>
<dbReference type="PANTHER" id="PTHR24139:SF34">
    <property type="entry name" value="85_88 KDA CALCIUM-INDEPENDENT PHOSPHOLIPASE A2"/>
    <property type="match status" value="1"/>
</dbReference>
<sequence>LAIMVSLGTGRMPVEPIETVDVFRPQSLMETFRSAMGFSSLGRILVQVATMSEGPVVDRASAWCASLGVPFFRFSPRLSLHIALDTVDTKELLQMVWETEAYIYSARDRIEQLASM</sequence>
<dbReference type="GO" id="GO:0052816">
    <property type="term" value="F:long-chain fatty acyl-CoA hydrolase activity"/>
    <property type="evidence" value="ECO:0007669"/>
    <property type="project" value="TreeGrafter"/>
</dbReference>
<organism evidence="2">
    <name type="scientific">Echinostoma caproni</name>
    <dbReference type="NCBI Taxonomy" id="27848"/>
    <lineage>
        <taxon>Eukaryota</taxon>
        <taxon>Metazoa</taxon>
        <taxon>Spiralia</taxon>
        <taxon>Lophotrochozoa</taxon>
        <taxon>Platyhelminthes</taxon>
        <taxon>Trematoda</taxon>
        <taxon>Digenea</taxon>
        <taxon>Plagiorchiida</taxon>
        <taxon>Echinostomata</taxon>
        <taxon>Echinostomatoidea</taxon>
        <taxon>Echinostomatidae</taxon>
        <taxon>Echinostoma</taxon>
    </lineage>
</organism>
<dbReference type="GO" id="GO:0047499">
    <property type="term" value="F:calcium-independent phospholipase A2 activity"/>
    <property type="evidence" value="ECO:0007669"/>
    <property type="project" value="InterPro"/>
</dbReference>
<dbReference type="GO" id="GO:2000304">
    <property type="term" value="P:positive regulation of ceramide biosynthetic process"/>
    <property type="evidence" value="ECO:0007669"/>
    <property type="project" value="TreeGrafter"/>
</dbReference>
<name>A0A183AIJ2_9TREM</name>
<protein>
    <submittedName>
        <fullName evidence="2">Aminotran_1_2 domain-containing protein</fullName>
    </submittedName>
</protein>
<reference evidence="2" key="1">
    <citation type="submission" date="2016-06" db="UniProtKB">
        <authorList>
            <consortium name="WormBaseParasite"/>
        </authorList>
    </citation>
    <scope>IDENTIFICATION</scope>
</reference>
<proteinExistence type="predicted"/>
<accession>A0A183AIJ2</accession>
<dbReference type="PANTHER" id="PTHR24139">
    <property type="entry name" value="CALCIUM-INDEPENDENT PHOSPHOLIPASE A2"/>
    <property type="match status" value="1"/>
</dbReference>
<dbReference type="AlphaFoldDB" id="A0A183AIJ2"/>
<dbReference type="GO" id="GO:0005739">
    <property type="term" value="C:mitochondrion"/>
    <property type="evidence" value="ECO:0007669"/>
    <property type="project" value="TreeGrafter"/>
</dbReference>